<feature type="region of interest" description="Disordered" evidence="1">
    <location>
        <begin position="186"/>
        <end position="217"/>
    </location>
</feature>
<dbReference type="PANTHER" id="PTHR45975:SF2">
    <property type="entry name" value="NUCLEOSOME-REMODELING FACTOR SUBUNIT BPTF"/>
    <property type="match status" value="1"/>
</dbReference>
<keyword evidence="3" id="KW-1185">Reference proteome</keyword>
<protein>
    <submittedName>
        <fullName evidence="2">Uncharacterized protein</fullName>
    </submittedName>
</protein>
<organism evidence="2 3">
    <name type="scientific">Cylicostephanus goldi</name>
    <name type="common">Nematode worm</name>
    <dbReference type="NCBI Taxonomy" id="71465"/>
    <lineage>
        <taxon>Eukaryota</taxon>
        <taxon>Metazoa</taxon>
        <taxon>Ecdysozoa</taxon>
        <taxon>Nematoda</taxon>
        <taxon>Chromadorea</taxon>
        <taxon>Rhabditida</taxon>
        <taxon>Rhabditina</taxon>
        <taxon>Rhabditomorpha</taxon>
        <taxon>Strongyloidea</taxon>
        <taxon>Strongylidae</taxon>
        <taxon>Cylicostephanus</taxon>
    </lineage>
</organism>
<feature type="compositionally biased region" description="Basic residues" evidence="1">
    <location>
        <begin position="198"/>
        <end position="209"/>
    </location>
</feature>
<dbReference type="Proteomes" id="UP000271889">
    <property type="component" value="Unassembled WGS sequence"/>
</dbReference>
<evidence type="ECO:0000313" key="2">
    <source>
        <dbReference type="EMBL" id="VDK48240.1"/>
    </source>
</evidence>
<dbReference type="AlphaFoldDB" id="A0A3P6QXG4"/>
<dbReference type="GO" id="GO:0000978">
    <property type="term" value="F:RNA polymerase II cis-regulatory region sequence-specific DNA binding"/>
    <property type="evidence" value="ECO:0007669"/>
    <property type="project" value="TreeGrafter"/>
</dbReference>
<dbReference type="InterPro" id="IPR038028">
    <property type="entry name" value="BPTF"/>
</dbReference>
<dbReference type="OrthoDB" id="5866517at2759"/>
<proteinExistence type="predicted"/>
<gene>
    <name evidence="2" type="ORF">CGOC_LOCUS1222</name>
</gene>
<dbReference type="GO" id="GO:0006357">
    <property type="term" value="P:regulation of transcription by RNA polymerase II"/>
    <property type="evidence" value="ECO:0007669"/>
    <property type="project" value="InterPro"/>
</dbReference>
<dbReference type="EMBL" id="UYRV01002176">
    <property type="protein sequence ID" value="VDK48240.1"/>
    <property type="molecule type" value="Genomic_DNA"/>
</dbReference>
<reference evidence="2 3" key="1">
    <citation type="submission" date="2018-11" db="EMBL/GenBank/DDBJ databases">
        <authorList>
            <consortium name="Pathogen Informatics"/>
        </authorList>
    </citation>
    <scope>NUCLEOTIDE SEQUENCE [LARGE SCALE GENOMIC DNA]</scope>
</reference>
<dbReference type="PANTHER" id="PTHR45975">
    <property type="entry name" value="NUCLEOSOME-REMODELING FACTOR SUBUNIT BPTF"/>
    <property type="match status" value="1"/>
</dbReference>
<sequence>MGPSTSTSAVVKAFDPTKTREARKGVLGEDLPWPLPEVNNFVARGTKRTSIFVIPQVTLRKLAKTAGRRAIYVPSFSATAKGNLQYWNYPTSRPCFDLCWRWLTANCASLQAVALQLRILWASIRWQDMKPEDDDPDRRIVSHFPDRDERRWITSHKEYAPPCIYERYRISIEVLPLDDDKEIEEEDDLSWTSEGRSDRRKSTRRKRPAHSSTQRVSHLKEEWVDGVDLKLHEI</sequence>
<dbReference type="GO" id="GO:0016589">
    <property type="term" value="C:NURF complex"/>
    <property type="evidence" value="ECO:0007669"/>
    <property type="project" value="InterPro"/>
</dbReference>
<accession>A0A3P6QXG4</accession>
<name>A0A3P6QXG4_CYLGO</name>
<evidence type="ECO:0000313" key="3">
    <source>
        <dbReference type="Proteomes" id="UP000271889"/>
    </source>
</evidence>
<evidence type="ECO:0000256" key="1">
    <source>
        <dbReference type="SAM" id="MobiDB-lite"/>
    </source>
</evidence>